<keyword evidence="4 6" id="KW-0862">Zinc</keyword>
<dbReference type="Pfam" id="PF02574">
    <property type="entry name" value="S-methyl_trans"/>
    <property type="match status" value="1"/>
</dbReference>
<dbReference type="InterPro" id="IPR051486">
    <property type="entry name" value="Hcy_S-methyltransferase"/>
</dbReference>
<keyword evidence="3 6" id="KW-0479">Metal-binding</keyword>
<evidence type="ECO:0000256" key="4">
    <source>
        <dbReference type="ARBA" id="ARBA00022833"/>
    </source>
</evidence>
<comment type="pathway">
    <text evidence="5">Amino-acid biosynthesis; L-methionine biosynthesis via de novo pathway.</text>
</comment>
<feature type="binding site" evidence="6 7">
    <location>
        <position position="277"/>
    </location>
    <ligand>
        <name>Zn(2+)</name>
        <dbReference type="ChEBI" id="CHEBI:29105"/>
    </ligand>
</feature>
<dbReference type="InterPro" id="IPR017226">
    <property type="entry name" value="BHMT-like"/>
</dbReference>
<keyword evidence="9" id="KW-1185">Reference proteome</keyword>
<keyword evidence="2 7" id="KW-0808">Transferase</keyword>
<keyword evidence="1 7" id="KW-0489">Methyltransferase</keyword>
<dbReference type="AlphaFoldDB" id="A0A1I7Z500"/>
<evidence type="ECO:0000256" key="3">
    <source>
        <dbReference type="ARBA" id="ARBA00022723"/>
    </source>
</evidence>
<organism evidence="9 10">
    <name type="scientific">Steinernema glaseri</name>
    <dbReference type="NCBI Taxonomy" id="37863"/>
    <lineage>
        <taxon>Eukaryota</taxon>
        <taxon>Metazoa</taxon>
        <taxon>Ecdysozoa</taxon>
        <taxon>Nematoda</taxon>
        <taxon>Chromadorea</taxon>
        <taxon>Rhabditida</taxon>
        <taxon>Tylenchina</taxon>
        <taxon>Panagrolaimomorpha</taxon>
        <taxon>Strongyloidoidea</taxon>
        <taxon>Steinernematidae</taxon>
        <taxon>Steinernema</taxon>
    </lineage>
</organism>
<evidence type="ECO:0000256" key="1">
    <source>
        <dbReference type="ARBA" id="ARBA00022603"/>
    </source>
</evidence>
<proteinExistence type="predicted"/>
<feature type="domain" description="Hcy-binding" evidence="8">
    <location>
        <begin position="52"/>
        <end position="360"/>
    </location>
</feature>
<dbReference type="Gene3D" id="3.20.20.330">
    <property type="entry name" value="Homocysteine-binding-like domain"/>
    <property type="match status" value="1"/>
</dbReference>
<evidence type="ECO:0000313" key="9">
    <source>
        <dbReference type="Proteomes" id="UP000095287"/>
    </source>
</evidence>
<dbReference type="SUPFAM" id="SSF82282">
    <property type="entry name" value="Homocysteine S-methyltransferase"/>
    <property type="match status" value="1"/>
</dbReference>
<dbReference type="InterPro" id="IPR003726">
    <property type="entry name" value="HCY_dom"/>
</dbReference>
<dbReference type="WBParaSite" id="L893_g22902.t1">
    <property type="protein sequence ID" value="L893_g22902.t1"/>
    <property type="gene ID" value="L893_g22902"/>
</dbReference>
<name>A0A1I7Z500_9BILA</name>
<dbReference type="GO" id="GO:0009086">
    <property type="term" value="P:methionine biosynthetic process"/>
    <property type="evidence" value="ECO:0007669"/>
    <property type="project" value="InterPro"/>
</dbReference>
<accession>A0A1I7Z500</accession>
<evidence type="ECO:0000256" key="2">
    <source>
        <dbReference type="ARBA" id="ARBA00022679"/>
    </source>
</evidence>
<feature type="binding site" evidence="7">
    <location>
        <position position="346"/>
    </location>
    <ligand>
        <name>Zn(2+)</name>
        <dbReference type="ChEBI" id="CHEBI:29105"/>
    </ligand>
</feature>
<dbReference type="Proteomes" id="UP000095287">
    <property type="component" value="Unplaced"/>
</dbReference>
<dbReference type="PANTHER" id="PTHR46015">
    <property type="entry name" value="ZGC:172121"/>
    <property type="match status" value="1"/>
</dbReference>
<feature type="binding site" evidence="7">
    <location>
        <position position="345"/>
    </location>
    <ligand>
        <name>Zn(2+)</name>
        <dbReference type="ChEBI" id="CHEBI:29105"/>
    </ligand>
</feature>
<protein>
    <submittedName>
        <fullName evidence="10">Hcy-binding domain-containing protein</fullName>
    </submittedName>
</protein>
<evidence type="ECO:0000256" key="7">
    <source>
        <dbReference type="PROSITE-ProRule" id="PRU00333"/>
    </source>
</evidence>
<dbReference type="InterPro" id="IPR036589">
    <property type="entry name" value="HCY_dom_sf"/>
</dbReference>
<evidence type="ECO:0000313" key="10">
    <source>
        <dbReference type="WBParaSite" id="L893_g22902.t1"/>
    </source>
</evidence>
<sequence>MSHTGTFPDNVGFFSFSICSVQQQAMNVGVSQCGPSIMIETEGTGSVVHNLKSTMDLNQLERPCVLDGGHGTALEQMGIDVNANALWSFDTAIDNPAACFTVHKGFIDAGARFIMSNTYHGSIEVMMKSRGMSEEAAIKAIAQAVDMAKKAAEEASHKVHVAGSIGPYAIVLRDGSEYSGTYMDTVPRKAVEQYYKAQMKAMLSTGLDWYALETIPRLDEAMVALEVWNSLDGTNEKKLWVSFSCKDHETTNGNDPFHKVVEHISAHSAVSAIGINCTSPQYIAPLIQAAAPVARGKPFVVYPNHGEPYDALKHQFNYSQDDTFPQYLKDIPFLWKHNVRLFGGCCRVKNEHIERITSIVNALEI</sequence>
<dbReference type="GO" id="GO:0033528">
    <property type="term" value="P:S-methylmethionine cycle"/>
    <property type="evidence" value="ECO:0007669"/>
    <property type="project" value="TreeGrafter"/>
</dbReference>
<evidence type="ECO:0000256" key="5">
    <source>
        <dbReference type="ARBA" id="ARBA00034478"/>
    </source>
</evidence>
<dbReference type="PANTHER" id="PTHR46015:SF1">
    <property type="entry name" value="HOMOCYSTEINE S-METHYLTRANSFERASE-LIKE ISOFORM 1"/>
    <property type="match status" value="1"/>
</dbReference>
<dbReference type="UniPathway" id="UPA00051">
    <property type="reaction ID" value="UER00083"/>
</dbReference>
<comment type="cofactor">
    <cofactor evidence="6">
        <name>Zn(2+)</name>
        <dbReference type="ChEBI" id="CHEBI:29105"/>
    </cofactor>
    <text evidence="6">Binds 1 zinc ion per subunit.</text>
</comment>
<evidence type="ECO:0000256" key="6">
    <source>
        <dbReference type="PIRSR" id="PIRSR037505-2"/>
    </source>
</evidence>
<dbReference type="GO" id="GO:0008898">
    <property type="term" value="F:S-adenosylmethionine-homocysteine S-methyltransferase activity"/>
    <property type="evidence" value="ECO:0007669"/>
    <property type="project" value="TreeGrafter"/>
</dbReference>
<reference evidence="10" key="1">
    <citation type="submission" date="2016-11" db="UniProtKB">
        <authorList>
            <consortium name="WormBaseParasite"/>
        </authorList>
    </citation>
    <scope>IDENTIFICATION</scope>
</reference>
<evidence type="ECO:0000259" key="8">
    <source>
        <dbReference type="PROSITE" id="PS50970"/>
    </source>
</evidence>
<dbReference type="PIRSF" id="PIRSF037505">
    <property type="entry name" value="Betaine_HMT"/>
    <property type="match status" value="1"/>
</dbReference>
<dbReference type="NCBIfam" id="NF007020">
    <property type="entry name" value="PRK09485.1"/>
    <property type="match status" value="1"/>
</dbReference>
<dbReference type="GO" id="GO:0008270">
    <property type="term" value="F:zinc ion binding"/>
    <property type="evidence" value="ECO:0007669"/>
    <property type="project" value="InterPro"/>
</dbReference>
<dbReference type="PROSITE" id="PS50970">
    <property type="entry name" value="HCY"/>
    <property type="match status" value="1"/>
</dbReference>
<dbReference type="GO" id="GO:0032259">
    <property type="term" value="P:methylation"/>
    <property type="evidence" value="ECO:0007669"/>
    <property type="project" value="UniProtKB-KW"/>
</dbReference>